<comment type="caution">
    <text evidence="2">The sequence shown here is derived from an EMBL/GenBank/DDBJ whole genome shotgun (WGS) entry which is preliminary data.</text>
</comment>
<keyword evidence="3" id="KW-1185">Reference proteome</keyword>
<feature type="region of interest" description="Disordered" evidence="1">
    <location>
        <begin position="92"/>
        <end position="115"/>
    </location>
</feature>
<dbReference type="OrthoDB" id="10390371at2759"/>
<protein>
    <submittedName>
        <fullName evidence="2">Uncharacterized protein</fullName>
    </submittedName>
</protein>
<dbReference type="EMBL" id="JAANQT010002989">
    <property type="protein sequence ID" value="KAG1301574.1"/>
    <property type="molecule type" value="Genomic_DNA"/>
</dbReference>
<gene>
    <name evidence="2" type="ORF">G6F64_011676</name>
</gene>
<sequence>MPPDSTKPDNNNDNNTYILNNILSQDEIDHLLSHFETHRKSLRCPNCEKKGIFRRNSSNESEPPQRVFRCTAYGSSFRAKTMLNIVNFMQPTPANTQTSMNPEFPGSFQDATSSK</sequence>
<evidence type="ECO:0000256" key="1">
    <source>
        <dbReference type="SAM" id="MobiDB-lite"/>
    </source>
</evidence>
<proteinExistence type="predicted"/>
<evidence type="ECO:0000313" key="2">
    <source>
        <dbReference type="EMBL" id="KAG1301574.1"/>
    </source>
</evidence>
<name>A0A9P6WYP4_RHIOR</name>
<organism evidence="2 3">
    <name type="scientific">Rhizopus oryzae</name>
    <name type="common">Mucormycosis agent</name>
    <name type="synonym">Rhizopus arrhizus var. delemar</name>
    <dbReference type="NCBI Taxonomy" id="64495"/>
    <lineage>
        <taxon>Eukaryota</taxon>
        <taxon>Fungi</taxon>
        <taxon>Fungi incertae sedis</taxon>
        <taxon>Mucoromycota</taxon>
        <taxon>Mucoromycotina</taxon>
        <taxon>Mucoromycetes</taxon>
        <taxon>Mucorales</taxon>
        <taxon>Mucorineae</taxon>
        <taxon>Rhizopodaceae</taxon>
        <taxon>Rhizopus</taxon>
    </lineage>
</organism>
<dbReference type="AlphaFoldDB" id="A0A9P6WYP4"/>
<feature type="compositionally biased region" description="Polar residues" evidence="1">
    <location>
        <begin position="92"/>
        <end position="101"/>
    </location>
</feature>
<evidence type="ECO:0000313" key="3">
    <source>
        <dbReference type="Proteomes" id="UP000716291"/>
    </source>
</evidence>
<accession>A0A9P6WYP4</accession>
<dbReference type="Proteomes" id="UP000716291">
    <property type="component" value="Unassembled WGS sequence"/>
</dbReference>
<reference evidence="2" key="1">
    <citation type="journal article" date="2020" name="Microb. Genom.">
        <title>Genetic diversity of clinical and environmental Mucorales isolates obtained from an investigation of mucormycosis cases among solid organ transplant recipients.</title>
        <authorList>
            <person name="Nguyen M.H."/>
            <person name="Kaul D."/>
            <person name="Muto C."/>
            <person name="Cheng S.J."/>
            <person name="Richter R.A."/>
            <person name="Bruno V.M."/>
            <person name="Liu G."/>
            <person name="Beyhan S."/>
            <person name="Sundermann A.J."/>
            <person name="Mounaud S."/>
            <person name="Pasculle A.W."/>
            <person name="Nierman W.C."/>
            <person name="Driscoll E."/>
            <person name="Cumbie R."/>
            <person name="Clancy C.J."/>
            <person name="Dupont C.L."/>
        </authorList>
    </citation>
    <scope>NUCLEOTIDE SEQUENCE</scope>
    <source>
        <strain evidence="2">GL11</strain>
    </source>
</reference>